<dbReference type="HOGENOM" id="CLU_001527_0_0_1"/>
<feature type="domain" description="SWIRM" evidence="8">
    <location>
        <begin position="779"/>
        <end position="879"/>
    </location>
</feature>
<dbReference type="SUPFAM" id="SSF54373">
    <property type="entry name" value="FAD-linked reductases, C-terminal domain"/>
    <property type="match status" value="1"/>
</dbReference>
<dbReference type="Pfam" id="PF01593">
    <property type="entry name" value="Amino_oxidase"/>
    <property type="match status" value="1"/>
</dbReference>
<feature type="region of interest" description="Disordered" evidence="7">
    <location>
        <begin position="685"/>
        <end position="714"/>
    </location>
</feature>
<keyword evidence="4" id="KW-0274">FAD</keyword>
<dbReference type="SUPFAM" id="SSF46689">
    <property type="entry name" value="Homeodomain-like"/>
    <property type="match status" value="1"/>
</dbReference>
<dbReference type="Gene3D" id="3.90.660.10">
    <property type="match status" value="2"/>
</dbReference>
<dbReference type="Gramene" id="ERN16321">
    <property type="protein sequence ID" value="ERN16321"/>
    <property type="gene ID" value="AMTR_s00182p00016710"/>
</dbReference>
<dbReference type="OMA" id="NCKGSHH"/>
<dbReference type="PANTHER" id="PTHR10742:SF410">
    <property type="entry name" value="LYSINE-SPECIFIC HISTONE DEMETHYLASE 2"/>
    <property type="match status" value="1"/>
</dbReference>
<gene>
    <name evidence="9" type="ORF">AMTR_s00182p00016710</name>
</gene>
<dbReference type="Gene3D" id="3.50.50.60">
    <property type="entry name" value="FAD/NAD(P)-binding domain"/>
    <property type="match status" value="3"/>
</dbReference>
<evidence type="ECO:0000256" key="4">
    <source>
        <dbReference type="ARBA" id="ARBA00022827"/>
    </source>
</evidence>
<proteinExistence type="inferred from homology"/>
<keyword evidence="10" id="KW-1185">Reference proteome</keyword>
<feature type="region of interest" description="Disordered" evidence="7">
    <location>
        <begin position="46"/>
        <end position="68"/>
    </location>
</feature>
<dbReference type="InterPro" id="IPR007526">
    <property type="entry name" value="SWIRM"/>
</dbReference>
<dbReference type="GO" id="GO:0141052">
    <property type="term" value="F:histone H3 demethylase activity"/>
    <property type="evidence" value="ECO:0007669"/>
    <property type="project" value="UniProtKB-ARBA"/>
</dbReference>
<dbReference type="eggNOG" id="KOG0029">
    <property type="taxonomic scope" value="Eukaryota"/>
</dbReference>
<dbReference type="Pfam" id="PF23030">
    <property type="entry name" value="SCAF11-like_C"/>
    <property type="match status" value="1"/>
</dbReference>
<comment type="similarity">
    <text evidence="2">Belongs to the flavin monoamine oxidase family.</text>
</comment>
<dbReference type="InterPro" id="IPR002937">
    <property type="entry name" value="Amino_oxidase"/>
</dbReference>
<feature type="compositionally biased region" description="Low complexity" evidence="7">
    <location>
        <begin position="1769"/>
        <end position="1778"/>
    </location>
</feature>
<evidence type="ECO:0000256" key="2">
    <source>
        <dbReference type="ARBA" id="ARBA00005995"/>
    </source>
</evidence>
<dbReference type="InterPro" id="IPR036388">
    <property type="entry name" value="WH-like_DNA-bd_sf"/>
</dbReference>
<feature type="compositionally biased region" description="Polar residues" evidence="7">
    <location>
        <begin position="1703"/>
        <end position="1712"/>
    </location>
</feature>
<dbReference type="InterPro" id="IPR050281">
    <property type="entry name" value="Flavin_monoamine_oxidase"/>
</dbReference>
<protein>
    <recommendedName>
        <fullName evidence="8">SWIRM domain-containing protein</fullName>
    </recommendedName>
</protein>
<evidence type="ECO:0000256" key="1">
    <source>
        <dbReference type="ARBA" id="ARBA00001974"/>
    </source>
</evidence>
<keyword evidence="5" id="KW-0156">Chromatin regulator</keyword>
<name>U5CST9_AMBTC</name>
<dbReference type="Proteomes" id="UP000017836">
    <property type="component" value="Unassembled WGS sequence"/>
</dbReference>
<evidence type="ECO:0000313" key="10">
    <source>
        <dbReference type="Proteomes" id="UP000017836"/>
    </source>
</evidence>
<keyword evidence="6" id="KW-0560">Oxidoreductase</keyword>
<dbReference type="GO" id="GO:0016491">
    <property type="term" value="F:oxidoreductase activity"/>
    <property type="evidence" value="ECO:0000318"/>
    <property type="project" value="GO_Central"/>
</dbReference>
<organism evidence="9 10">
    <name type="scientific">Amborella trichopoda</name>
    <dbReference type="NCBI Taxonomy" id="13333"/>
    <lineage>
        <taxon>Eukaryota</taxon>
        <taxon>Viridiplantae</taxon>
        <taxon>Streptophyta</taxon>
        <taxon>Embryophyta</taxon>
        <taxon>Tracheophyta</taxon>
        <taxon>Spermatophyta</taxon>
        <taxon>Magnoliopsida</taxon>
        <taxon>Amborellales</taxon>
        <taxon>Amborellaceae</taxon>
        <taxon>Amborella</taxon>
    </lineage>
</organism>
<evidence type="ECO:0000256" key="7">
    <source>
        <dbReference type="SAM" id="MobiDB-lite"/>
    </source>
</evidence>
<feature type="region of interest" description="Disordered" evidence="7">
    <location>
        <begin position="1701"/>
        <end position="1782"/>
    </location>
</feature>
<feature type="compositionally biased region" description="Basic and acidic residues" evidence="7">
    <location>
        <begin position="52"/>
        <end position="68"/>
    </location>
</feature>
<dbReference type="Gene3D" id="1.10.10.10">
    <property type="entry name" value="Winged helix-like DNA-binding domain superfamily/Winged helix DNA-binding domain"/>
    <property type="match status" value="1"/>
</dbReference>
<evidence type="ECO:0000259" key="8">
    <source>
        <dbReference type="PROSITE" id="PS50934"/>
    </source>
</evidence>
<reference evidence="10" key="1">
    <citation type="journal article" date="2013" name="Science">
        <title>The Amborella genome and the evolution of flowering plants.</title>
        <authorList>
            <consortium name="Amborella Genome Project"/>
        </authorList>
    </citation>
    <scope>NUCLEOTIDE SEQUENCE [LARGE SCALE GENOMIC DNA]</scope>
</reference>
<accession>U5CST9</accession>
<dbReference type="InterPro" id="IPR057031">
    <property type="entry name" value="SFR19-like_C"/>
</dbReference>
<dbReference type="GO" id="GO:0016705">
    <property type="term" value="F:oxidoreductase activity, acting on paired donors, with incorporation or reduction of molecular oxygen"/>
    <property type="evidence" value="ECO:0007669"/>
    <property type="project" value="UniProtKB-ARBA"/>
</dbReference>
<evidence type="ECO:0000256" key="5">
    <source>
        <dbReference type="ARBA" id="ARBA00022853"/>
    </source>
</evidence>
<comment type="cofactor">
    <cofactor evidence="1">
        <name>FAD</name>
        <dbReference type="ChEBI" id="CHEBI:57692"/>
    </cofactor>
</comment>
<evidence type="ECO:0000256" key="6">
    <source>
        <dbReference type="ARBA" id="ARBA00023002"/>
    </source>
</evidence>
<dbReference type="PANTHER" id="PTHR10742">
    <property type="entry name" value="FLAVIN MONOAMINE OXIDASE"/>
    <property type="match status" value="1"/>
</dbReference>
<dbReference type="InterPro" id="IPR036188">
    <property type="entry name" value="FAD/NAD-bd_sf"/>
</dbReference>
<dbReference type="STRING" id="13333.U5CST9"/>
<keyword evidence="3" id="KW-0285">Flavoprotein</keyword>
<feature type="compositionally biased region" description="Basic and acidic residues" evidence="7">
    <location>
        <begin position="1716"/>
        <end position="1725"/>
    </location>
</feature>
<dbReference type="EMBL" id="KI392466">
    <property type="protein sequence ID" value="ERN16321.1"/>
    <property type="molecule type" value="Genomic_DNA"/>
</dbReference>
<feature type="compositionally biased region" description="Basic and acidic residues" evidence="7">
    <location>
        <begin position="1748"/>
        <end position="1765"/>
    </location>
</feature>
<sequence>MDSGEGGMDGLDNKKVGLKRNLKSIEFQGDSDDELPIGTLFKIKKLRNPKTKKSDNEEGSEIRAEDSKVSEEVSVNVNIVADMDDTLANFKKKLKVPKIVKESSESNCLVSKQSRVKLSKKFTRALKGQPSVVDESRSLLSTKSTRPRSSSIAKPVEETLKFDDGSDQSDVVKEDSLLSALVPKSRAALIRKKIGETLISDDVQQKVSDKSPKDFLISALVRKTRSASLRKQREENLRTEDPLDRPSVELLKDSLPAPVRRSRSVTYQKKGTETRRFNDGLNQSIDVNMEISIPVSLMKSHCAAIDEQMRETPSSDSGFEEVSVENLKDSQSALLQESGSGSMLKKKEETLMSVDELDLFQITGTTTGAGILKLTEDTQKSGDSFGQTRGVQEDGCSPLAQNHHFASLSLATDETRRSDGTSNDSSSGVIQEFSLVSLSKRLAQVPLNSGISDGGLRQQSYSELQNLQFTQVLESCNFSQAKMPKKIDRLDDGSSQAFDRILDDELKAFPSVEINRDSPRAQVQTSFSASLPEDRSGGLNHISNANQMQDLQMENEGLNKSVALSSVPVKDSSSPRLDGGLSRCYGFVSNDGFSPYSSTLDQALFPKPEVCVDQAPDGALGHKQFFDSNDGLNPLSDENQTFQKPNSAFVYEEETPISEDIPNQTSEDFSKDLPSTQVHESCSFATEKNKEEIPMSSDGSKGKTSTLEKKSQRLTAAQRVLRKVKRRRYGDMTYEGDSDWDDVLMHEERSFSLDDEDRLTRSKTRPDSFSSLFLDADSGAAAAVAAGLKARAPGPAEKIRFKEVLKRRGGLQEYLECRNMILGLWSKDVCRILPLSDCGITNVPLEDESPRAALIREIYSFLDHHGYINVGIAAEKENSRNHGTPQLKLARGNKTRSSYEGKVAADSEEEVAYILGQVKTSENVGLVQNDGPHEDGLPTIPTSSLDANYVEPNKGHLYPTVAEPLSLKNSGELGIDPHAGFVLNHNQALYKEDGFDEIDNQRALYVQSLESETIEKGVRLDPFVLNGVIETSMESGEKVIVIGAGPAGLTAARHLQRHGFRVCILEARNRIGGRVHTDRSSLSVPVDLGASIITGVEADVATERRPDPSSLVCTQLGLELTVLNSECPLYDIVSGVKVPGDLDEALEAEYNSLLDDMVVLVAQNGEAAMKMSLEDGLEYALRKRREAHIASVTPELDLLKVSDDFSSLNAAIAFDSEISTVAESRTPDRNTNRTEDDVLSPLERRVMDWHFANLEYGCAAQLDIVSLPYWNQDDVYGGFGGAHCMIKGGYSTVVESQGKGLDIRLNEVVQEVKYVVGQSKGECPKRSEVRVSTASGHEFVGDAVLVTVPLGCLKANTIKFSPSLPDWKLSSIQRLGFGVLNKVVLEFPFVFWDDNVDYFGATAEETNHRGRCFMFWNLKKTIGAPVLIALVGSSKAFWGASVPDPVASVVTNWGDDPFSRGAYSYVAVGASGEDYDILGRPVENCVFFAGEATCKEHPDTVGGAMMSGLREAVRIIDIMRNSNDYTAEVEAMEAAQRQSDSERNEVRDMMKRLDAGELSNVLCKGSLDGDQKLLTKEALLQDMFLNAKTTAGRLYLVKELLQLPIGVLKAFTGTKEGLSILNSWILDSMGKDGTQLLRHCVRLLVLVSTDLLSVRLSGIGKTVKEKVCVHTSRDIRAVASQLVNMWIEVFRKEKAANGGSRLFKQTSASLNTGDPLKMKPKDTSHAKPPTRAPNDPSESHTPFHMHAKKSDNKPLKSETGNDSKSEANSSRSQSLLQDSRVDDNVMTEEEAAALAAAETARAAALAAAEAYASCEANVLPELPKIPSFHKFARREHVASREDSDFKKKKWPGGVLGKQDCLSEIDSRNCRVRNWSVDFAATCVNLDDSRILGESHNTQRGYSNELLSQMNLREHSGESGAVESRFKKSWVHSTTGSVSGGKDYRATERWQPHPFGADDVVLHSGLHVTDEEDSTKALNHPIVKVEREGQSSCASEAAENKVMLDNQAGGMDQLKQGLVDYVGSLLMPLYKDKKIDKEGYKSILRKSATKVVENSTAAEKAMSISEFLDFKRKNKIRSFVDKLIERHMTSNQNKKS</sequence>
<evidence type="ECO:0000313" key="9">
    <source>
        <dbReference type="EMBL" id="ERN16321.1"/>
    </source>
</evidence>
<dbReference type="InterPro" id="IPR009057">
    <property type="entry name" value="Homeodomain-like_sf"/>
</dbReference>
<dbReference type="SUPFAM" id="SSF51905">
    <property type="entry name" value="FAD/NAD(P)-binding domain"/>
    <property type="match status" value="1"/>
</dbReference>
<dbReference type="PROSITE" id="PS50934">
    <property type="entry name" value="SWIRM"/>
    <property type="match status" value="1"/>
</dbReference>
<dbReference type="Pfam" id="PF04433">
    <property type="entry name" value="SWIRM"/>
    <property type="match status" value="1"/>
</dbReference>
<evidence type="ECO:0000256" key="3">
    <source>
        <dbReference type="ARBA" id="ARBA00022630"/>
    </source>
</evidence>